<dbReference type="EMBL" id="JAGGLV010000012">
    <property type="protein sequence ID" value="MBP2113647.1"/>
    <property type="molecule type" value="Genomic_DNA"/>
</dbReference>
<evidence type="ECO:0000313" key="10">
    <source>
        <dbReference type="Proteomes" id="UP000773462"/>
    </source>
</evidence>
<dbReference type="Pfam" id="PF06580">
    <property type="entry name" value="His_kinase"/>
    <property type="match status" value="1"/>
</dbReference>
<evidence type="ECO:0000256" key="7">
    <source>
        <dbReference type="SAM" id="Phobius"/>
    </source>
</evidence>
<name>A0ABS4NUA9_9BACL</name>
<keyword evidence="2" id="KW-1003">Cell membrane</keyword>
<feature type="transmembrane region" description="Helical" evidence="7">
    <location>
        <begin position="283"/>
        <end position="304"/>
    </location>
</feature>
<feature type="domain" description="HAMP" evidence="8">
    <location>
        <begin position="307"/>
        <end position="359"/>
    </location>
</feature>
<gene>
    <name evidence="9" type="ORF">J2Z70_003808</name>
</gene>
<reference evidence="9 10" key="1">
    <citation type="submission" date="2021-03" db="EMBL/GenBank/DDBJ databases">
        <title>Genomic Encyclopedia of Type Strains, Phase IV (KMG-IV): sequencing the most valuable type-strain genomes for metagenomic binning, comparative biology and taxonomic classification.</title>
        <authorList>
            <person name="Goeker M."/>
        </authorList>
    </citation>
    <scope>NUCLEOTIDE SEQUENCE [LARGE SCALE GENOMIC DNA]</scope>
    <source>
        <strain evidence="9 10">DSM 101953</strain>
    </source>
</reference>
<keyword evidence="6 7" id="KW-0472">Membrane</keyword>
<dbReference type="Proteomes" id="UP000773462">
    <property type="component" value="Unassembled WGS sequence"/>
</dbReference>
<dbReference type="GO" id="GO:0004673">
    <property type="term" value="F:protein histidine kinase activity"/>
    <property type="evidence" value="ECO:0007669"/>
    <property type="project" value="UniProtKB-EC"/>
</dbReference>
<dbReference type="Gene3D" id="6.10.340.10">
    <property type="match status" value="1"/>
</dbReference>
<dbReference type="SUPFAM" id="SSF55874">
    <property type="entry name" value="ATPase domain of HSP90 chaperone/DNA topoisomerase II/histidine kinase"/>
    <property type="match status" value="1"/>
</dbReference>
<keyword evidence="10" id="KW-1185">Reference proteome</keyword>
<keyword evidence="4 9" id="KW-0808">Transferase</keyword>
<evidence type="ECO:0000256" key="1">
    <source>
        <dbReference type="ARBA" id="ARBA00004651"/>
    </source>
</evidence>
<dbReference type="SUPFAM" id="SSF158472">
    <property type="entry name" value="HAMP domain-like"/>
    <property type="match status" value="1"/>
</dbReference>
<sequence>MLKFPAVSMRHTIFIRMVVTYLAIILPILLLGLYLYNWSYRNASQDLSRATLSQLTYYLEDLNREVEWMEIQQYDLAQDTELNKIAVTWNYMDDVQKRESLNYISQRLTSLKNSSAYIGDVFVHIRTINKTLSAMNGIDDFDSSKFNFFRSVDLRKEGRLINWNNFLELSVTQSSGRRNEPPLFIVQIELDNEKLKDSLRAINAYEESGSLLVSRLTDYALGTENSSPEMIESYHQAIDEGNLYNWELDGIRYHIDSFTSDKLGMAVATYLPEKAVKRPLTKFVVWAWLFAAASFLAVLIYSYATYKFVQKPLLVLIRSFKRMESGSLDIQIDHARKDEFGYLYLRFNQMLSRLRMLIDQDYTQKLMMQRAELKQLQSQINPHFLYNSFFILSALAKQGDSSRIEEFSGMLGEYFRFITRNGEDNVRLAEETRHSRMYTEIQKMRFSRRIQVQFDELPEDMEELRVPRLILQPIIENAYEHCLEKQAEDGELRVSFEQEKREIRIIVEDNGSGLTDERIETLRRRLNQNGGTHEVTGMSNIHRRIQLIYGEGSGLFLDRSMLNGLRVEIRIRLTGGEGLVQTIDR</sequence>
<organism evidence="9 10">
    <name type="scientific">Paenibacillus silagei</name>
    <dbReference type="NCBI Taxonomy" id="1670801"/>
    <lineage>
        <taxon>Bacteria</taxon>
        <taxon>Bacillati</taxon>
        <taxon>Bacillota</taxon>
        <taxon>Bacilli</taxon>
        <taxon>Bacillales</taxon>
        <taxon>Paenibacillaceae</taxon>
        <taxon>Paenibacillus</taxon>
    </lineage>
</organism>
<evidence type="ECO:0000256" key="2">
    <source>
        <dbReference type="ARBA" id="ARBA00022475"/>
    </source>
</evidence>
<keyword evidence="7" id="KW-0812">Transmembrane</keyword>
<dbReference type="InterPro" id="IPR010559">
    <property type="entry name" value="Sig_transdc_His_kin_internal"/>
</dbReference>
<evidence type="ECO:0000256" key="5">
    <source>
        <dbReference type="ARBA" id="ARBA00022777"/>
    </source>
</evidence>
<dbReference type="PANTHER" id="PTHR34220:SF7">
    <property type="entry name" value="SENSOR HISTIDINE KINASE YPDA"/>
    <property type="match status" value="1"/>
</dbReference>
<dbReference type="InterPro" id="IPR003660">
    <property type="entry name" value="HAMP_dom"/>
</dbReference>
<proteinExistence type="predicted"/>
<feature type="transmembrane region" description="Helical" evidence="7">
    <location>
        <begin position="13"/>
        <end position="36"/>
    </location>
</feature>
<dbReference type="Gene3D" id="3.30.565.10">
    <property type="entry name" value="Histidine kinase-like ATPase, C-terminal domain"/>
    <property type="match status" value="1"/>
</dbReference>
<dbReference type="PANTHER" id="PTHR34220">
    <property type="entry name" value="SENSOR HISTIDINE KINASE YPDA"/>
    <property type="match status" value="1"/>
</dbReference>
<dbReference type="EC" id="2.7.13.3" evidence="9"/>
<evidence type="ECO:0000256" key="4">
    <source>
        <dbReference type="ARBA" id="ARBA00022679"/>
    </source>
</evidence>
<dbReference type="InterPro" id="IPR003594">
    <property type="entry name" value="HATPase_dom"/>
</dbReference>
<dbReference type="CDD" id="cd06225">
    <property type="entry name" value="HAMP"/>
    <property type="match status" value="1"/>
</dbReference>
<evidence type="ECO:0000313" key="9">
    <source>
        <dbReference type="EMBL" id="MBP2113647.1"/>
    </source>
</evidence>
<dbReference type="InterPro" id="IPR036890">
    <property type="entry name" value="HATPase_C_sf"/>
</dbReference>
<protein>
    <submittedName>
        <fullName evidence="9">Two-component system sensor histidine kinase YesM</fullName>
        <ecNumber evidence="9">2.7.13.3</ecNumber>
    </submittedName>
</protein>
<keyword evidence="5 9" id="KW-0418">Kinase</keyword>
<evidence type="ECO:0000256" key="3">
    <source>
        <dbReference type="ARBA" id="ARBA00022553"/>
    </source>
</evidence>
<keyword evidence="3" id="KW-0597">Phosphoprotein</keyword>
<evidence type="ECO:0000259" key="8">
    <source>
        <dbReference type="PROSITE" id="PS50885"/>
    </source>
</evidence>
<dbReference type="SMART" id="SM00304">
    <property type="entry name" value="HAMP"/>
    <property type="match status" value="1"/>
</dbReference>
<dbReference type="RefSeq" id="WP_209875784.1">
    <property type="nucleotide sequence ID" value="NZ_JAGGLV010000012.1"/>
</dbReference>
<comment type="subcellular location">
    <subcellularLocation>
        <location evidence="1">Cell membrane</location>
        <topology evidence="1">Multi-pass membrane protein</topology>
    </subcellularLocation>
</comment>
<evidence type="ECO:0000256" key="6">
    <source>
        <dbReference type="ARBA" id="ARBA00023136"/>
    </source>
</evidence>
<accession>A0ABS4NUA9</accession>
<dbReference type="PROSITE" id="PS50885">
    <property type="entry name" value="HAMP"/>
    <property type="match status" value="1"/>
</dbReference>
<dbReference type="Pfam" id="PF02518">
    <property type="entry name" value="HATPase_c"/>
    <property type="match status" value="1"/>
</dbReference>
<comment type="caution">
    <text evidence="9">The sequence shown here is derived from an EMBL/GenBank/DDBJ whole genome shotgun (WGS) entry which is preliminary data.</text>
</comment>
<dbReference type="Pfam" id="PF00672">
    <property type="entry name" value="HAMP"/>
    <property type="match status" value="1"/>
</dbReference>
<keyword evidence="7" id="KW-1133">Transmembrane helix</keyword>
<dbReference type="InterPro" id="IPR050640">
    <property type="entry name" value="Bact_2-comp_sensor_kinase"/>
</dbReference>